<feature type="transmembrane region" description="Helical" evidence="1">
    <location>
        <begin position="180"/>
        <end position="198"/>
    </location>
</feature>
<evidence type="ECO:0000259" key="2">
    <source>
        <dbReference type="PROSITE" id="PS50104"/>
    </source>
</evidence>
<keyword evidence="1" id="KW-0472">Membrane</keyword>
<reference evidence="3 4" key="1">
    <citation type="submission" date="2008-06" db="EMBL/GenBank/DDBJ databases">
        <title>Complete sequence of Pelodictyon phaeoclathratiforme BU-1.</title>
        <authorList>
            <consortium name="US DOE Joint Genome Institute"/>
            <person name="Lucas S."/>
            <person name="Copeland A."/>
            <person name="Lapidus A."/>
            <person name="Glavina del Rio T."/>
            <person name="Dalin E."/>
            <person name="Tice H."/>
            <person name="Bruce D."/>
            <person name="Goodwin L."/>
            <person name="Pitluck S."/>
            <person name="Schmutz J."/>
            <person name="Larimer F."/>
            <person name="Land M."/>
            <person name="Hauser L."/>
            <person name="Kyrpides N."/>
            <person name="Mikhailova N."/>
            <person name="Liu Z."/>
            <person name="Li T."/>
            <person name="Zhao F."/>
            <person name="Overmann J."/>
            <person name="Bryant D.A."/>
            <person name="Richardson P."/>
        </authorList>
    </citation>
    <scope>NUCLEOTIDE SEQUENCE [LARGE SCALE GENOMIC DNA]</scope>
    <source>
        <strain evidence="4">DSM 5477 / BU-1</strain>
    </source>
</reference>
<dbReference type="AlphaFoldDB" id="B4SFR7"/>
<keyword evidence="4" id="KW-1185">Reference proteome</keyword>
<proteinExistence type="predicted"/>
<dbReference type="Pfam" id="PF03781">
    <property type="entry name" value="FGE-sulfatase"/>
    <property type="match status" value="1"/>
</dbReference>
<dbReference type="KEGG" id="pph:Ppha_1040"/>
<dbReference type="SUPFAM" id="SSF52200">
    <property type="entry name" value="Toll/Interleukin receptor TIR domain"/>
    <property type="match status" value="1"/>
</dbReference>
<organism evidence="3 4">
    <name type="scientific">Pelodictyon phaeoclathratiforme (strain DSM 5477 / BU-1)</name>
    <dbReference type="NCBI Taxonomy" id="324925"/>
    <lineage>
        <taxon>Bacteria</taxon>
        <taxon>Pseudomonadati</taxon>
        <taxon>Chlorobiota</taxon>
        <taxon>Chlorobiia</taxon>
        <taxon>Chlorobiales</taxon>
        <taxon>Chlorobiaceae</taxon>
        <taxon>Chlorobium/Pelodictyon group</taxon>
        <taxon>Pelodictyon</taxon>
    </lineage>
</organism>
<evidence type="ECO:0000313" key="3">
    <source>
        <dbReference type="EMBL" id="ACF43322.1"/>
    </source>
</evidence>
<dbReference type="SMART" id="SM00255">
    <property type="entry name" value="TIR"/>
    <property type="match status" value="1"/>
</dbReference>
<gene>
    <name evidence="3" type="ordered locus">Ppha_1040</name>
</gene>
<dbReference type="STRING" id="324925.Ppha_1040"/>
<dbReference type="InterPro" id="IPR051043">
    <property type="entry name" value="Sulfatase_Mod_Factor_Kinase"/>
</dbReference>
<dbReference type="InterPro" id="IPR005532">
    <property type="entry name" value="SUMF_dom"/>
</dbReference>
<dbReference type="InterPro" id="IPR016187">
    <property type="entry name" value="CTDL_fold"/>
</dbReference>
<dbReference type="InterPro" id="IPR042095">
    <property type="entry name" value="SUMF_sf"/>
</dbReference>
<evidence type="ECO:0000256" key="1">
    <source>
        <dbReference type="SAM" id="Phobius"/>
    </source>
</evidence>
<dbReference type="PANTHER" id="PTHR23150:SF19">
    <property type="entry name" value="FORMYLGLYCINE-GENERATING ENZYME"/>
    <property type="match status" value="1"/>
</dbReference>
<dbReference type="GO" id="GO:0007165">
    <property type="term" value="P:signal transduction"/>
    <property type="evidence" value="ECO:0007669"/>
    <property type="project" value="InterPro"/>
</dbReference>
<dbReference type="SUPFAM" id="SSF56436">
    <property type="entry name" value="C-type lectin-like"/>
    <property type="match status" value="1"/>
</dbReference>
<dbReference type="Gene3D" id="3.40.50.10140">
    <property type="entry name" value="Toll/interleukin-1 receptor homology (TIR) domain"/>
    <property type="match status" value="1"/>
</dbReference>
<dbReference type="PROSITE" id="PS50104">
    <property type="entry name" value="TIR"/>
    <property type="match status" value="1"/>
</dbReference>
<dbReference type="RefSeq" id="WP_012507816.1">
    <property type="nucleotide sequence ID" value="NC_011060.1"/>
</dbReference>
<dbReference type="EMBL" id="CP001110">
    <property type="protein sequence ID" value="ACF43322.1"/>
    <property type="molecule type" value="Genomic_DNA"/>
</dbReference>
<dbReference type="OrthoDB" id="595053at2"/>
<dbReference type="Pfam" id="PF13676">
    <property type="entry name" value="TIR_2"/>
    <property type="match status" value="1"/>
</dbReference>
<evidence type="ECO:0000313" key="4">
    <source>
        <dbReference type="Proteomes" id="UP000002724"/>
    </source>
</evidence>
<dbReference type="PANTHER" id="PTHR23150">
    <property type="entry name" value="SULFATASE MODIFYING FACTOR 1, 2"/>
    <property type="match status" value="1"/>
</dbReference>
<dbReference type="eggNOG" id="COG1262">
    <property type="taxonomic scope" value="Bacteria"/>
</dbReference>
<keyword evidence="1" id="KW-1133">Transmembrane helix</keyword>
<dbReference type="GO" id="GO:0120147">
    <property type="term" value="F:formylglycine-generating oxidase activity"/>
    <property type="evidence" value="ECO:0007669"/>
    <property type="project" value="TreeGrafter"/>
</dbReference>
<dbReference type="HOGENOM" id="CLU_040162_0_0_10"/>
<accession>B4SFR7</accession>
<feature type="domain" description="TIR" evidence="2">
    <location>
        <begin position="1"/>
        <end position="132"/>
    </location>
</feature>
<dbReference type="Proteomes" id="UP000002724">
    <property type="component" value="Chromosome"/>
</dbReference>
<dbReference type="InterPro" id="IPR035897">
    <property type="entry name" value="Toll_tir_struct_dom_sf"/>
</dbReference>
<keyword evidence="1" id="KW-0812">Transmembrane</keyword>
<name>B4SFR7_PELPB</name>
<dbReference type="InterPro" id="IPR000157">
    <property type="entry name" value="TIR_dom"/>
</dbReference>
<sequence>MTDIFVSYAREDQERVRPIVKELEHRNWSVFWDLEIPPGETWESFIGKALEESSCVLAVWSHSSVNSDWVKEEADEAKQRGVLVPLFLDTVDAPKGFRRIQAADISGWKNNSSYPPFQSLLAAIESKISSASPHVVKPAPAPKSAERGTVVPTAVPKAPLFQTKNNSSERLFPKIQRQQAVWAVVALAVIIVGLFYFINHKTGNSVVPLEVSSPEKVVPGNNPPVATNVAAEKALLNVVAVEPVVPSVVSSTEKVVSGKNLPADTNVAVEMAQLNFVPIRGGTFFMGSPGSEDEAYDDEGPQHLVRLSAFYMSRYEVTVSEFRKFIEATEYLTDAEQVRSKRDWKCGVLGSRRPANEDNHPVIYVSWNDAISYCKWLSNKTGKTFRLPKEEEWEYACRAGSRTSTPFNTGYNLTTSQANYNGHFPYDHNKKGEFRKNTVPVNSFAPNNWGLYNMHGNVWEWCENWYGPYGSSDDTFQRVIRGGCWDQHAGRCRSANRGYYPPENSLNHVGFRVVCEP</sequence>
<protein>
    <recommendedName>
        <fullName evidence="2">TIR domain-containing protein</fullName>
    </recommendedName>
</protein>
<dbReference type="Gene3D" id="3.90.1580.10">
    <property type="entry name" value="paralog of FGE (formylglycine-generating enzyme)"/>
    <property type="match status" value="1"/>
</dbReference>